<gene>
    <name evidence="2" type="ORF">G9U52_12020</name>
</gene>
<evidence type="ECO:0000313" key="3">
    <source>
        <dbReference type="Proteomes" id="UP001165962"/>
    </source>
</evidence>
<dbReference type="SMART" id="SM00886">
    <property type="entry name" value="Dabb"/>
    <property type="match status" value="1"/>
</dbReference>
<reference evidence="2" key="1">
    <citation type="submission" date="2020-03" db="EMBL/GenBank/DDBJ databases">
        <title>Draft sequencing of Paenibacilllus sp. S3N08.</title>
        <authorList>
            <person name="Kim D.-U."/>
        </authorList>
    </citation>
    <scope>NUCLEOTIDE SEQUENCE</scope>
    <source>
        <strain evidence="2">S3N08</strain>
    </source>
</reference>
<comment type="caution">
    <text evidence="2">The sequence shown here is derived from an EMBL/GenBank/DDBJ whole genome shotgun (WGS) entry which is preliminary data.</text>
</comment>
<dbReference type="InterPro" id="IPR011008">
    <property type="entry name" value="Dimeric_a/b-barrel"/>
</dbReference>
<dbReference type="Gene3D" id="3.30.70.100">
    <property type="match status" value="1"/>
</dbReference>
<dbReference type="SUPFAM" id="SSF54909">
    <property type="entry name" value="Dimeric alpha+beta barrel"/>
    <property type="match status" value="1"/>
</dbReference>
<keyword evidence="3" id="KW-1185">Reference proteome</keyword>
<evidence type="ECO:0000313" key="2">
    <source>
        <dbReference type="EMBL" id="NHN30558.1"/>
    </source>
</evidence>
<name>A0ABX0J4I4_9BACL</name>
<dbReference type="Pfam" id="PF07876">
    <property type="entry name" value="Dabb"/>
    <property type="match status" value="1"/>
</dbReference>
<dbReference type="EMBL" id="JAAOIW010000004">
    <property type="protein sequence ID" value="NHN30558.1"/>
    <property type="molecule type" value="Genomic_DNA"/>
</dbReference>
<dbReference type="InterPro" id="IPR013097">
    <property type="entry name" value="Dabb"/>
</dbReference>
<proteinExistence type="predicted"/>
<organism evidence="2 3">
    <name type="scientific">Paenibacillus agricola</name>
    <dbReference type="NCBI Taxonomy" id="2716264"/>
    <lineage>
        <taxon>Bacteria</taxon>
        <taxon>Bacillati</taxon>
        <taxon>Bacillota</taxon>
        <taxon>Bacilli</taxon>
        <taxon>Bacillales</taxon>
        <taxon>Paenibacillaceae</taxon>
        <taxon>Paenibacillus</taxon>
    </lineage>
</organism>
<dbReference type="PROSITE" id="PS51502">
    <property type="entry name" value="S_R_A_B_BARREL"/>
    <property type="match status" value="1"/>
</dbReference>
<dbReference type="Proteomes" id="UP001165962">
    <property type="component" value="Unassembled WGS sequence"/>
</dbReference>
<evidence type="ECO:0000259" key="1">
    <source>
        <dbReference type="PROSITE" id="PS51502"/>
    </source>
</evidence>
<protein>
    <submittedName>
        <fullName evidence="2">Dabb family protein</fullName>
    </submittedName>
</protein>
<sequence>MVIFNLQVEAGSEQAEQFLQKSEAVLSVIPLVENFAVFRQISGKNDYDYGFSMEFVDQAAYTAYNEHPVHVDYVEHIWKKEVARFLEIDFQAR</sequence>
<feature type="domain" description="Stress-response A/B barrel" evidence="1">
    <location>
        <begin position="1"/>
        <end position="90"/>
    </location>
</feature>
<accession>A0ABX0J4I4</accession>